<sequence length="378" mass="41722">MGFSTDAIHAGQIPDPTTGAVITPIYQTSTYAQYELGKSTGYEYGRTHNLTRQALEKNIATLEKGKYGIAFASGLAATHALMSLVKAGDHIVISNNVYGGTYRLYELNMKNYGLDFSWVDTTNLNNIEQAIKPNTKMIYVETPTNPMLNITDLKGVSEIAKKNNLISVCDNTFMSPYFQNPLTFGIDIVLHSTTKYLNGHSDVIGGILVTSEDKYHERLRYIQNAAGGVPSPFDCWLVLRSTKTLAVRMKQHEVNANQFAKFLEESGVAKRVIYPGLKSHPQHELAKQQMRGFGGMVSADFGSIEFAKKVLNNVKIFTLAESLGGVESLICHPATMTHASVPKDEREKMGLTDSLVRFSVGIEDIEDLIEDVKQALAK</sequence>
<dbReference type="GO" id="GO:0003962">
    <property type="term" value="F:cystathionine gamma-synthase activity"/>
    <property type="evidence" value="ECO:0007669"/>
    <property type="project" value="TreeGrafter"/>
</dbReference>
<evidence type="ECO:0000313" key="6">
    <source>
        <dbReference type="EMBL" id="HFI90792.1"/>
    </source>
</evidence>
<keyword evidence="3 4" id="KW-0663">Pyridoxal phosphate</keyword>
<evidence type="ECO:0000256" key="1">
    <source>
        <dbReference type="ARBA" id="ARBA00001933"/>
    </source>
</evidence>
<dbReference type="Gene3D" id="3.40.640.10">
    <property type="entry name" value="Type I PLP-dependent aspartate aminotransferase-like (Major domain)"/>
    <property type="match status" value="1"/>
</dbReference>
<keyword evidence="6" id="KW-0808">Transferase</keyword>
<reference evidence="6" key="1">
    <citation type="journal article" date="2020" name="mSystems">
        <title>Genome- and Community-Level Interaction Insights into Carbon Utilization and Element Cycling Functions of Hydrothermarchaeota in Hydrothermal Sediment.</title>
        <authorList>
            <person name="Zhou Z."/>
            <person name="Liu Y."/>
            <person name="Xu W."/>
            <person name="Pan J."/>
            <person name="Luo Z.H."/>
            <person name="Li M."/>
        </authorList>
    </citation>
    <scope>NUCLEOTIDE SEQUENCE [LARGE SCALE GENOMIC DNA]</scope>
    <source>
        <strain evidence="6">SpSt-479</strain>
    </source>
</reference>
<name>A0A7V2ZIW2_9BACT</name>
<feature type="modified residue" description="N6-(pyridoxal phosphate)lysine" evidence="4">
    <location>
        <position position="195"/>
    </location>
</feature>
<dbReference type="GO" id="GO:0019346">
    <property type="term" value="P:transsulfuration"/>
    <property type="evidence" value="ECO:0007669"/>
    <property type="project" value="InterPro"/>
</dbReference>
<dbReference type="PANTHER" id="PTHR11808">
    <property type="entry name" value="TRANS-SULFURATION ENZYME FAMILY MEMBER"/>
    <property type="match status" value="1"/>
</dbReference>
<dbReference type="GO" id="GO:0030170">
    <property type="term" value="F:pyridoxal phosphate binding"/>
    <property type="evidence" value="ECO:0007669"/>
    <property type="project" value="InterPro"/>
</dbReference>
<comment type="similarity">
    <text evidence="2 5">Belongs to the trans-sulfuration enzymes family.</text>
</comment>
<dbReference type="GO" id="GO:0019343">
    <property type="term" value="P:cysteine biosynthetic process via cystathionine"/>
    <property type="evidence" value="ECO:0007669"/>
    <property type="project" value="TreeGrafter"/>
</dbReference>
<dbReference type="InterPro" id="IPR015424">
    <property type="entry name" value="PyrdxlP-dep_Trfase"/>
</dbReference>
<accession>A0A7V2ZIW2</accession>
<dbReference type="InterPro" id="IPR015422">
    <property type="entry name" value="PyrdxlP-dep_Trfase_small"/>
</dbReference>
<comment type="caution">
    <text evidence="6">The sequence shown here is derived from an EMBL/GenBank/DDBJ whole genome shotgun (WGS) entry which is preliminary data.</text>
</comment>
<evidence type="ECO:0000256" key="2">
    <source>
        <dbReference type="ARBA" id="ARBA00009077"/>
    </source>
</evidence>
<dbReference type="GO" id="GO:0004123">
    <property type="term" value="F:cystathionine gamma-lyase activity"/>
    <property type="evidence" value="ECO:0007669"/>
    <property type="project" value="TreeGrafter"/>
</dbReference>
<dbReference type="PROSITE" id="PS00868">
    <property type="entry name" value="CYS_MET_METAB_PP"/>
    <property type="match status" value="1"/>
</dbReference>
<dbReference type="AlphaFoldDB" id="A0A7V2ZIW2"/>
<organism evidence="6">
    <name type="scientific">Ignavibacterium album</name>
    <dbReference type="NCBI Taxonomy" id="591197"/>
    <lineage>
        <taxon>Bacteria</taxon>
        <taxon>Pseudomonadati</taxon>
        <taxon>Ignavibacteriota</taxon>
        <taxon>Ignavibacteria</taxon>
        <taxon>Ignavibacteriales</taxon>
        <taxon>Ignavibacteriaceae</taxon>
        <taxon>Ignavibacterium</taxon>
    </lineage>
</organism>
<dbReference type="GO" id="GO:0005737">
    <property type="term" value="C:cytoplasm"/>
    <property type="evidence" value="ECO:0007669"/>
    <property type="project" value="TreeGrafter"/>
</dbReference>
<dbReference type="SUPFAM" id="SSF53383">
    <property type="entry name" value="PLP-dependent transferases"/>
    <property type="match status" value="1"/>
</dbReference>
<evidence type="ECO:0000256" key="4">
    <source>
        <dbReference type="PIRSR" id="PIRSR001434-2"/>
    </source>
</evidence>
<dbReference type="CDD" id="cd00614">
    <property type="entry name" value="CGS_like"/>
    <property type="match status" value="1"/>
</dbReference>
<dbReference type="PANTHER" id="PTHR11808:SF15">
    <property type="entry name" value="CYSTATHIONINE GAMMA-LYASE"/>
    <property type="match status" value="1"/>
</dbReference>
<dbReference type="Pfam" id="PF01053">
    <property type="entry name" value="Cys_Met_Meta_PP"/>
    <property type="match status" value="1"/>
</dbReference>
<dbReference type="InterPro" id="IPR015421">
    <property type="entry name" value="PyrdxlP-dep_Trfase_major"/>
</dbReference>
<protein>
    <submittedName>
        <fullName evidence="6">PLP-dependent transferase</fullName>
    </submittedName>
</protein>
<dbReference type="FunFam" id="3.90.1150.10:FF:000008">
    <property type="entry name" value="Cystathionine gamma-synthase"/>
    <property type="match status" value="1"/>
</dbReference>
<evidence type="ECO:0000256" key="5">
    <source>
        <dbReference type="RuleBase" id="RU362118"/>
    </source>
</evidence>
<comment type="cofactor">
    <cofactor evidence="1 5">
        <name>pyridoxal 5'-phosphate</name>
        <dbReference type="ChEBI" id="CHEBI:597326"/>
    </cofactor>
</comment>
<proteinExistence type="inferred from homology"/>
<dbReference type="PIRSF" id="PIRSF001434">
    <property type="entry name" value="CGS"/>
    <property type="match status" value="1"/>
</dbReference>
<dbReference type="InterPro" id="IPR054542">
    <property type="entry name" value="Cys_met_metab_PP"/>
</dbReference>
<dbReference type="Gene3D" id="3.90.1150.10">
    <property type="entry name" value="Aspartate Aminotransferase, domain 1"/>
    <property type="match status" value="1"/>
</dbReference>
<gene>
    <name evidence="6" type="ORF">ENS31_04570</name>
</gene>
<dbReference type="InterPro" id="IPR000277">
    <property type="entry name" value="Cys/Met-Metab_PyrdxlP-dep_enz"/>
</dbReference>
<evidence type="ECO:0000256" key="3">
    <source>
        <dbReference type="ARBA" id="ARBA00022898"/>
    </source>
</evidence>
<dbReference type="FunFam" id="3.40.640.10:FF:000009">
    <property type="entry name" value="Cystathionine gamma-synthase homolog"/>
    <property type="match status" value="1"/>
</dbReference>
<dbReference type="EMBL" id="DSUJ01000008">
    <property type="protein sequence ID" value="HFI90792.1"/>
    <property type="molecule type" value="Genomic_DNA"/>
</dbReference>